<keyword evidence="1" id="KW-0732">Signal</keyword>
<dbReference type="RefSeq" id="WP_245612279.1">
    <property type="nucleotide sequence ID" value="NZ_BBWU01000051.1"/>
</dbReference>
<dbReference type="Pfam" id="PF07589">
    <property type="entry name" value="PEP-CTERM"/>
    <property type="match status" value="1"/>
</dbReference>
<reference evidence="3 4" key="1">
    <citation type="submission" date="2015-04" db="EMBL/GenBank/DDBJ databases">
        <title>Whole genome shotgun sequence of Sphingomonas changbaiensis NBRC 104936.</title>
        <authorList>
            <person name="Katano-Makiyama Y."/>
            <person name="Hosoyama A."/>
            <person name="Hashimoto M."/>
            <person name="Noguchi M."/>
            <person name="Tsuchikane K."/>
            <person name="Ohji S."/>
            <person name="Yamazoe A."/>
            <person name="Ichikawa N."/>
            <person name="Kimura A."/>
            <person name="Fujita N."/>
        </authorList>
    </citation>
    <scope>NUCLEOTIDE SEQUENCE [LARGE SCALE GENOMIC DNA]</scope>
    <source>
        <strain evidence="3 4">NBRC 104936</strain>
    </source>
</reference>
<sequence>MIGKLCIAVAAVSLATPALAQDAATPNSAPREGWQYGHGNNYSPSNTLVDATAVGLGDELALRIHQTGEVAPASTGNVYSFALGLPADQYSFDWDLGLFNHGADSALITLTNIGTGQTFSYNPLAPGNDNTAAFDALTGSYSSQNSFRFNWAPIGFDPSANGSYSVNLSTSLGGNTQYSLTATAQFGSGTVAAVPEPATWAMMLFGFGGIGFATRRKRAPALAQIA</sequence>
<accession>A0A0E9MU62</accession>
<dbReference type="NCBIfam" id="TIGR02595">
    <property type="entry name" value="PEP_CTERM"/>
    <property type="match status" value="1"/>
</dbReference>
<evidence type="ECO:0000256" key="1">
    <source>
        <dbReference type="SAM" id="SignalP"/>
    </source>
</evidence>
<dbReference type="NCBIfam" id="NF035944">
    <property type="entry name" value="PEPxxWA-CTERM"/>
    <property type="match status" value="1"/>
</dbReference>
<feature type="chain" id="PRO_5002429451" description="Ice-binding protein C-terminal domain-containing protein" evidence="1">
    <location>
        <begin position="21"/>
        <end position="226"/>
    </location>
</feature>
<protein>
    <recommendedName>
        <fullName evidence="2">Ice-binding protein C-terminal domain-containing protein</fullName>
    </recommendedName>
</protein>
<dbReference type="Proteomes" id="UP000033202">
    <property type="component" value="Unassembled WGS sequence"/>
</dbReference>
<feature type="domain" description="Ice-binding protein C-terminal" evidence="2">
    <location>
        <begin position="193"/>
        <end position="217"/>
    </location>
</feature>
<comment type="caution">
    <text evidence="3">The sequence shown here is derived from an EMBL/GenBank/DDBJ whole genome shotgun (WGS) entry which is preliminary data.</text>
</comment>
<dbReference type="InterPro" id="IPR013424">
    <property type="entry name" value="Ice-binding_C"/>
</dbReference>
<dbReference type="AlphaFoldDB" id="A0A0E9MU62"/>
<organism evidence="3 4">
    <name type="scientific">Sphingomonas changbaiensis NBRC 104936</name>
    <dbReference type="NCBI Taxonomy" id="1219043"/>
    <lineage>
        <taxon>Bacteria</taxon>
        <taxon>Pseudomonadati</taxon>
        <taxon>Pseudomonadota</taxon>
        <taxon>Alphaproteobacteria</taxon>
        <taxon>Sphingomonadales</taxon>
        <taxon>Sphingomonadaceae</taxon>
        <taxon>Sphingomonas</taxon>
    </lineage>
</organism>
<proteinExistence type="predicted"/>
<feature type="signal peptide" evidence="1">
    <location>
        <begin position="1"/>
        <end position="20"/>
    </location>
</feature>
<dbReference type="EMBL" id="BBWU01000051">
    <property type="protein sequence ID" value="GAO40680.1"/>
    <property type="molecule type" value="Genomic_DNA"/>
</dbReference>
<evidence type="ECO:0000313" key="4">
    <source>
        <dbReference type="Proteomes" id="UP000033202"/>
    </source>
</evidence>
<evidence type="ECO:0000313" key="3">
    <source>
        <dbReference type="EMBL" id="GAO40680.1"/>
    </source>
</evidence>
<evidence type="ECO:0000259" key="2">
    <source>
        <dbReference type="Pfam" id="PF07589"/>
    </source>
</evidence>
<keyword evidence="4" id="KW-1185">Reference proteome</keyword>
<name>A0A0E9MU62_9SPHN</name>
<gene>
    <name evidence="3" type="ORF">SCH01S_51_00100</name>
</gene>